<keyword evidence="3" id="KW-1185">Reference proteome</keyword>
<evidence type="ECO:0000259" key="1">
    <source>
        <dbReference type="PROSITE" id="PS50404"/>
    </source>
</evidence>
<dbReference type="InterPro" id="IPR036249">
    <property type="entry name" value="Thioredoxin-like_sf"/>
</dbReference>
<proteinExistence type="predicted"/>
<dbReference type="OrthoDB" id="7583243at2"/>
<dbReference type="Pfam" id="PF02798">
    <property type="entry name" value="GST_N"/>
    <property type="match status" value="1"/>
</dbReference>
<evidence type="ECO:0000313" key="3">
    <source>
        <dbReference type="Proteomes" id="UP000237682"/>
    </source>
</evidence>
<dbReference type="CDD" id="cd03057">
    <property type="entry name" value="GST_N_Beta"/>
    <property type="match status" value="1"/>
</dbReference>
<sequence length="212" mass="23979">MVYTLWGEPDSGSFMVEAALAEAGQDVHLIDIDLTKDEQHNAQYLAINPLGKIPALRFNDGTTIVQSAAILLALSEEHPEARLMPAHDAPDRRHALRWLIHVAAEIYPLIELYDYPLRFAPPETHETAMRSRVRQRIRERWQLVEQAASAEGSFLLSGFSAIDLAIAAISNWAIGNEWRAKECPKLTRITETVAQRPVIAPIWRRHFGEQEN</sequence>
<accession>A0A2S9QAY9</accession>
<dbReference type="Gene3D" id="1.20.1050.10">
    <property type="match status" value="1"/>
</dbReference>
<evidence type="ECO:0000313" key="2">
    <source>
        <dbReference type="EMBL" id="PRH86480.1"/>
    </source>
</evidence>
<dbReference type="PROSITE" id="PS50404">
    <property type="entry name" value="GST_NTER"/>
    <property type="match status" value="1"/>
</dbReference>
<dbReference type="Proteomes" id="UP000237682">
    <property type="component" value="Unassembled WGS sequence"/>
</dbReference>
<dbReference type="GO" id="GO:0016740">
    <property type="term" value="F:transferase activity"/>
    <property type="evidence" value="ECO:0007669"/>
    <property type="project" value="UniProtKB-KW"/>
</dbReference>
<dbReference type="InterPro" id="IPR040079">
    <property type="entry name" value="Glutathione_S-Trfase"/>
</dbReference>
<dbReference type="Gene3D" id="3.40.30.10">
    <property type="entry name" value="Glutaredoxin"/>
    <property type="match status" value="1"/>
</dbReference>
<feature type="domain" description="GST N-terminal" evidence="1">
    <location>
        <begin position="1"/>
        <end position="82"/>
    </location>
</feature>
<dbReference type="PANTHER" id="PTHR44051">
    <property type="entry name" value="GLUTATHIONE S-TRANSFERASE-RELATED"/>
    <property type="match status" value="1"/>
</dbReference>
<gene>
    <name evidence="2" type="ORF">C5L14_14145</name>
</gene>
<dbReference type="InterPro" id="IPR004045">
    <property type="entry name" value="Glutathione_S-Trfase_N"/>
</dbReference>
<dbReference type="RefSeq" id="WP_105862710.1">
    <property type="nucleotide sequence ID" value="NZ_PUEJ01000005.1"/>
</dbReference>
<dbReference type="PANTHER" id="PTHR44051:SF8">
    <property type="entry name" value="GLUTATHIONE S-TRANSFERASE GSTA"/>
    <property type="match status" value="1"/>
</dbReference>
<protein>
    <submittedName>
        <fullName evidence="2">Glutathione S-transferase family protein</fullName>
    </submittedName>
</protein>
<comment type="caution">
    <text evidence="2">The sequence shown here is derived from an EMBL/GenBank/DDBJ whole genome shotgun (WGS) entry which is preliminary data.</text>
</comment>
<keyword evidence="2" id="KW-0808">Transferase</keyword>
<dbReference type="EMBL" id="PUEJ01000005">
    <property type="protein sequence ID" value="PRH86480.1"/>
    <property type="molecule type" value="Genomic_DNA"/>
</dbReference>
<dbReference type="SUPFAM" id="SSF52833">
    <property type="entry name" value="Thioredoxin-like"/>
    <property type="match status" value="1"/>
</dbReference>
<dbReference type="SFLD" id="SFLDS00019">
    <property type="entry name" value="Glutathione_Transferase_(cytos"/>
    <property type="match status" value="1"/>
</dbReference>
<dbReference type="SUPFAM" id="SSF47616">
    <property type="entry name" value="GST C-terminal domain-like"/>
    <property type="match status" value="1"/>
</dbReference>
<organism evidence="2 3">
    <name type="scientific">Labrys okinawensis</name>
    <dbReference type="NCBI Taxonomy" id="346911"/>
    <lineage>
        <taxon>Bacteria</taxon>
        <taxon>Pseudomonadati</taxon>
        <taxon>Pseudomonadota</taxon>
        <taxon>Alphaproteobacteria</taxon>
        <taxon>Hyphomicrobiales</taxon>
        <taxon>Xanthobacteraceae</taxon>
        <taxon>Labrys</taxon>
    </lineage>
</organism>
<dbReference type="AlphaFoldDB" id="A0A2S9QAY9"/>
<name>A0A2S9QAY9_9HYPH</name>
<dbReference type="SFLD" id="SFLDG00358">
    <property type="entry name" value="Main_(cytGST)"/>
    <property type="match status" value="1"/>
</dbReference>
<reference evidence="2 3" key="1">
    <citation type="submission" date="2018-02" db="EMBL/GenBank/DDBJ databases">
        <title>Whole genome sequencing of endophytic bacterium.</title>
        <authorList>
            <person name="Eedara R."/>
            <person name="Podile A.R."/>
        </authorList>
    </citation>
    <scope>NUCLEOTIDE SEQUENCE [LARGE SCALE GENOMIC DNA]</scope>
    <source>
        <strain evidence="2 3">RP1T</strain>
    </source>
</reference>
<dbReference type="InterPro" id="IPR036282">
    <property type="entry name" value="Glutathione-S-Trfase_C_sf"/>
</dbReference>